<evidence type="ECO:0000256" key="2">
    <source>
        <dbReference type="ARBA" id="ARBA00022963"/>
    </source>
</evidence>
<feature type="active site" description="Proton acceptor" evidence="4">
    <location>
        <position position="222"/>
    </location>
</feature>
<reference evidence="7 8" key="1">
    <citation type="journal article" date="2021" name="Sci. Rep.">
        <title>The genome of the diatom Chaetoceros tenuissimus carries an ancient integrated fragment of an extant virus.</title>
        <authorList>
            <person name="Hongo Y."/>
            <person name="Kimura K."/>
            <person name="Takaki Y."/>
            <person name="Yoshida Y."/>
            <person name="Baba S."/>
            <person name="Kobayashi G."/>
            <person name="Nagasaki K."/>
            <person name="Hano T."/>
            <person name="Tomaru Y."/>
        </authorList>
    </citation>
    <scope>NUCLEOTIDE SEQUENCE [LARGE SCALE GENOMIC DNA]</scope>
    <source>
        <strain evidence="7 8">NIES-3715</strain>
    </source>
</reference>
<dbReference type="GO" id="GO:0004620">
    <property type="term" value="F:phospholipase activity"/>
    <property type="evidence" value="ECO:0007669"/>
    <property type="project" value="TreeGrafter"/>
</dbReference>
<sequence>MKWEVSHKKLVETFEEQYVKQNNTVDPNAEPLNILVLDGGGMKGYGGMQMLLTIQEVYFKERGRDLFQQFDFIAGTSVGGITALGAADLNANGWSTDEILSMKCRVMIDEAREKCFKSMSLKNIVFSNQMHCIPTTVCIAAVKERLAFIEKEETLDEIASRELEPLIARTYDYPKTFNSNIPLASSSSDMRLYQAMAATSVAPVVFDSVKTEVDGKERILGDGGLFQNCPMSLALDEVSRLYPTRPLGVILNIGYGPEEEALIHRTIDTARLVHPNLHYQRIAPHDVFKDFSPAETDIQVITDMERKVEEFIRTTPRVQNALKVSKKLLQSKPRCFGNRSDDSNLKHGKDLQSLNANTIDEQKLLEERRQSCNRKFKGSDTVSTDSKESKSKQHTTARSYNKIYANVKSSGYGYGGSYQPMCLRKNIRVKNHSSTAA</sequence>
<evidence type="ECO:0000256" key="3">
    <source>
        <dbReference type="ARBA" id="ARBA00023098"/>
    </source>
</evidence>
<evidence type="ECO:0000256" key="4">
    <source>
        <dbReference type="PROSITE-ProRule" id="PRU01161"/>
    </source>
</evidence>
<evidence type="ECO:0000256" key="1">
    <source>
        <dbReference type="ARBA" id="ARBA00022801"/>
    </source>
</evidence>
<dbReference type="GO" id="GO:0006631">
    <property type="term" value="P:fatty acid metabolic process"/>
    <property type="evidence" value="ECO:0007669"/>
    <property type="project" value="TreeGrafter"/>
</dbReference>
<dbReference type="GO" id="GO:0016020">
    <property type="term" value="C:membrane"/>
    <property type="evidence" value="ECO:0007669"/>
    <property type="project" value="TreeGrafter"/>
</dbReference>
<dbReference type="PROSITE" id="PS51635">
    <property type="entry name" value="PNPLA"/>
    <property type="match status" value="1"/>
</dbReference>
<dbReference type="SUPFAM" id="SSF52151">
    <property type="entry name" value="FabD/lysophospholipase-like"/>
    <property type="match status" value="1"/>
</dbReference>
<gene>
    <name evidence="7" type="ORF">CTEN210_08957</name>
</gene>
<feature type="short sequence motif" description="GXSXG" evidence="4">
    <location>
        <begin position="75"/>
        <end position="79"/>
    </location>
</feature>
<feature type="active site" description="Nucleophile" evidence="4">
    <location>
        <position position="77"/>
    </location>
</feature>
<feature type="domain" description="PNPLA" evidence="6">
    <location>
        <begin position="35"/>
        <end position="235"/>
    </location>
</feature>
<name>A0AAD3CUG4_9STRA</name>
<evidence type="ECO:0000313" key="8">
    <source>
        <dbReference type="Proteomes" id="UP001054902"/>
    </source>
</evidence>
<evidence type="ECO:0000256" key="5">
    <source>
        <dbReference type="SAM" id="MobiDB-lite"/>
    </source>
</evidence>
<accession>A0AAD3CUG4</accession>
<dbReference type="InterPro" id="IPR002641">
    <property type="entry name" value="PNPLA_dom"/>
</dbReference>
<evidence type="ECO:0000259" key="6">
    <source>
        <dbReference type="PROSITE" id="PS51635"/>
    </source>
</evidence>
<feature type="short sequence motif" description="DGA/G" evidence="4">
    <location>
        <begin position="222"/>
        <end position="224"/>
    </location>
</feature>
<dbReference type="InterPro" id="IPR016035">
    <property type="entry name" value="Acyl_Trfase/lysoPLipase"/>
</dbReference>
<dbReference type="PANTHER" id="PTHR24185:SF1">
    <property type="entry name" value="CALCIUM-INDEPENDENT PHOSPHOLIPASE A2-GAMMA"/>
    <property type="match status" value="1"/>
</dbReference>
<feature type="region of interest" description="Disordered" evidence="5">
    <location>
        <begin position="369"/>
        <end position="396"/>
    </location>
</feature>
<protein>
    <recommendedName>
        <fullName evidence="6">PNPLA domain-containing protein</fullName>
    </recommendedName>
</protein>
<comment type="caution">
    <text evidence="7">The sequence shown here is derived from an EMBL/GenBank/DDBJ whole genome shotgun (WGS) entry which is preliminary data.</text>
</comment>
<dbReference type="Proteomes" id="UP001054902">
    <property type="component" value="Unassembled WGS sequence"/>
</dbReference>
<keyword evidence="2 4" id="KW-0442">Lipid degradation</keyword>
<dbReference type="PANTHER" id="PTHR24185">
    <property type="entry name" value="CALCIUM-INDEPENDENT PHOSPHOLIPASE A2-GAMMA"/>
    <property type="match status" value="1"/>
</dbReference>
<keyword evidence="1 4" id="KW-0378">Hydrolase</keyword>
<keyword evidence="8" id="KW-1185">Reference proteome</keyword>
<organism evidence="7 8">
    <name type="scientific">Chaetoceros tenuissimus</name>
    <dbReference type="NCBI Taxonomy" id="426638"/>
    <lineage>
        <taxon>Eukaryota</taxon>
        <taxon>Sar</taxon>
        <taxon>Stramenopiles</taxon>
        <taxon>Ochrophyta</taxon>
        <taxon>Bacillariophyta</taxon>
        <taxon>Coscinodiscophyceae</taxon>
        <taxon>Chaetocerotophycidae</taxon>
        <taxon>Chaetocerotales</taxon>
        <taxon>Chaetocerotaceae</taxon>
        <taxon>Chaetoceros</taxon>
    </lineage>
</organism>
<evidence type="ECO:0000313" key="7">
    <source>
        <dbReference type="EMBL" id="GFH52481.1"/>
    </source>
</evidence>
<dbReference type="Pfam" id="PF01734">
    <property type="entry name" value="Patatin"/>
    <property type="match status" value="1"/>
</dbReference>
<proteinExistence type="predicted"/>
<dbReference type="AlphaFoldDB" id="A0AAD3CUG4"/>
<keyword evidence="3 4" id="KW-0443">Lipid metabolism</keyword>
<dbReference type="Gene3D" id="3.40.1090.10">
    <property type="entry name" value="Cytosolic phospholipase A2 catalytic domain"/>
    <property type="match status" value="1"/>
</dbReference>
<dbReference type="GO" id="GO:0016042">
    <property type="term" value="P:lipid catabolic process"/>
    <property type="evidence" value="ECO:0007669"/>
    <property type="project" value="UniProtKB-UniRule"/>
</dbReference>
<dbReference type="EMBL" id="BLLK01000045">
    <property type="protein sequence ID" value="GFH52481.1"/>
    <property type="molecule type" value="Genomic_DNA"/>
</dbReference>
<feature type="short sequence motif" description="GXGXXG" evidence="4">
    <location>
        <begin position="39"/>
        <end position="44"/>
    </location>
</feature>